<evidence type="ECO:0000313" key="2">
    <source>
        <dbReference type="EMBL" id="GAA1868964.1"/>
    </source>
</evidence>
<dbReference type="InterPro" id="IPR013496">
    <property type="entry name" value="CHP02680"/>
</dbReference>
<dbReference type="EMBL" id="BAAANL010000006">
    <property type="protein sequence ID" value="GAA1868964.1"/>
    <property type="molecule type" value="Genomic_DNA"/>
</dbReference>
<accession>A0ABN2NH27</accession>
<dbReference type="SUPFAM" id="SSF52540">
    <property type="entry name" value="P-loop containing nucleoside triphosphate hydrolases"/>
    <property type="match status" value="1"/>
</dbReference>
<dbReference type="InterPro" id="IPR027417">
    <property type="entry name" value="P-loop_NTPase"/>
</dbReference>
<name>A0ABN2NH27_9MICO</name>
<dbReference type="PANTHER" id="PTHR23159:SF31">
    <property type="entry name" value="CENTROSOME-ASSOCIATED PROTEIN CEP250 ISOFORM X1"/>
    <property type="match status" value="1"/>
</dbReference>
<protein>
    <submittedName>
        <fullName evidence="2">TIGR02680 family protein</fullName>
    </submittedName>
</protein>
<reference evidence="2 3" key="1">
    <citation type="journal article" date="2019" name="Int. J. Syst. Evol. Microbiol.">
        <title>The Global Catalogue of Microorganisms (GCM) 10K type strain sequencing project: providing services to taxonomists for standard genome sequencing and annotation.</title>
        <authorList>
            <consortium name="The Broad Institute Genomics Platform"/>
            <consortium name="The Broad Institute Genome Sequencing Center for Infectious Disease"/>
            <person name="Wu L."/>
            <person name="Ma J."/>
        </authorList>
    </citation>
    <scope>NUCLEOTIDE SEQUENCE [LARGE SCALE GENOMIC DNA]</scope>
    <source>
        <strain evidence="2 3">JCM 14326</strain>
    </source>
</reference>
<evidence type="ECO:0000313" key="3">
    <source>
        <dbReference type="Proteomes" id="UP001501094"/>
    </source>
</evidence>
<organism evidence="2 3">
    <name type="scientific">Myceligenerans crystallogenes</name>
    <dbReference type="NCBI Taxonomy" id="316335"/>
    <lineage>
        <taxon>Bacteria</taxon>
        <taxon>Bacillati</taxon>
        <taxon>Actinomycetota</taxon>
        <taxon>Actinomycetes</taxon>
        <taxon>Micrococcales</taxon>
        <taxon>Promicromonosporaceae</taxon>
        <taxon>Myceligenerans</taxon>
    </lineage>
</organism>
<dbReference type="NCBIfam" id="TIGR02680">
    <property type="entry name" value="TIGR02680 family protein"/>
    <property type="match status" value="1"/>
</dbReference>
<dbReference type="Proteomes" id="UP001501094">
    <property type="component" value="Unassembled WGS sequence"/>
</dbReference>
<dbReference type="Pfam" id="PF13558">
    <property type="entry name" value="SbcC_Walker_B"/>
    <property type="match status" value="1"/>
</dbReference>
<proteinExistence type="predicted"/>
<keyword evidence="3" id="KW-1185">Reference proteome</keyword>
<sequence>MTGRWQPTRAGLLNVWRYVDEILSFADGRLLLRGPNGSGKSKALELLLPFLLDANLRASRLSTFGSGDRTMHWNLMGQGATGSTRVGYVWLEVFREGREGEEHVTIGARLQASKSDTSVRVAYFVAHARVGHDLDLQPDREPLTVAHLKAALVGRGTVFEGDVGGYRDHVRAMLFPGMDRDRYDALVQALLQLRRPKLSERLDPENLSTFLSSALPPVDATRIEELAEGFERLDQRRAELAELAEEVRAISGLLDTARTYGAMLLRERARTVTSAATEVDSASRALRDGAVELQTAEENEVALGERRDRAQTLLGKLHAKHKALEDSDAYREGRDLADLRKKAEQSAKIARRSQKDAADAQQWADRLAGKATEAQRTSIELRHDAENAHGKAVRQAEALGVDHLVGSLDLGSHLDVVARYIAEMDVLVGKYEQAVADRGRCEADLTGAKESRAEAKTQLDDARMFAAEEEERHVEAVVAWSRTCAELRLDEPALLAAVDDGELRSHVQGARYETRLVLGREREGEARLRDAAAADARRLKIERDELAARPQVAPDQPPYRSGHKQHGPGARLWQIVDFHEDVGEDDRAGLEAALEASGLLDAWLGPDGSLWPVGHDTVLAPIRAVDGPRLSQALRPDLPAGSVMTVAAVAAVLDAVALRHPTDDASHSAPSSWVSPDGRWGLGVARGAWAKPAAQYIGGAARERHRVERLALLAEEIADREQTAQAHAAAVRRLDDRLAQVDAEASLLPSSGALDVARQEAESASVRLAERERAERKAADAVTAARHAVDQAHTVLVTGAQERRLPTTRGELKTILAGVTALRELDRKRDQAEKAAEAARFAATEQMEEAERASMDAGARRDRATEDTEDADQDEIRLRMLEQRLGGAYAETVTELKRLADKIADERGTVDALNRSLTEVGKEVARLGQAQVASEEAHQRALRHRSDVSDAFVRLLRTTLAADAGIMEPLARDAGVTAILDEARRLDRTLPATRPNDSAQHGQNRLTQRVHESRERLVRRAQIHLEPDDDVVVPVAVLPGRRLGMADLLSLVAAEEAQARTEITEGEHALFEKALTGDTRRHLSETIRDADALVHRMNDRLKTVRTASGVQVRLRWDVRDEVSGGLRDARALLLRNPAMLTEEENDALHTFFRQRIDAAHVQDSGRSWAEQLATVFDYTQWHRFQVQLSRPDIDGYRTLTKKTHSVLSGGEKAIALHLPLFAALAAHYEATPAAPRLILLDEVFVGIDEMNRGQIFALLRDLDLDLVLTSDHEWACYPEVPEIAIHALAAGADDDAVTTTRFVWRSGRLIQEDGLPDDILTLEAVL</sequence>
<feature type="compositionally biased region" description="Basic and acidic residues" evidence="1">
    <location>
        <begin position="849"/>
        <end position="866"/>
    </location>
</feature>
<comment type="caution">
    <text evidence="2">The sequence shown here is derived from an EMBL/GenBank/DDBJ whole genome shotgun (WGS) entry which is preliminary data.</text>
</comment>
<evidence type="ECO:0000256" key="1">
    <source>
        <dbReference type="SAM" id="MobiDB-lite"/>
    </source>
</evidence>
<dbReference type="RefSeq" id="WP_344104282.1">
    <property type="nucleotide sequence ID" value="NZ_BAAANL010000006.1"/>
</dbReference>
<dbReference type="Gene3D" id="3.40.50.300">
    <property type="entry name" value="P-loop containing nucleotide triphosphate hydrolases"/>
    <property type="match status" value="2"/>
</dbReference>
<feature type="region of interest" description="Disordered" evidence="1">
    <location>
        <begin position="990"/>
        <end position="1010"/>
    </location>
</feature>
<feature type="region of interest" description="Disordered" evidence="1">
    <location>
        <begin position="842"/>
        <end position="871"/>
    </location>
</feature>
<gene>
    <name evidence="2" type="ORF">GCM10009751_29550</name>
</gene>
<dbReference type="PANTHER" id="PTHR23159">
    <property type="entry name" value="CENTROSOMAL PROTEIN 2"/>
    <property type="match status" value="1"/>
</dbReference>
<feature type="compositionally biased region" description="Polar residues" evidence="1">
    <location>
        <begin position="995"/>
        <end position="1007"/>
    </location>
</feature>